<name>F8A7C5_CELGA</name>
<dbReference type="CDD" id="cd01562">
    <property type="entry name" value="Thr-dehyd"/>
    <property type="match status" value="1"/>
</dbReference>
<dbReference type="InterPro" id="IPR045865">
    <property type="entry name" value="ACT-like_dom_sf"/>
</dbReference>
<dbReference type="Pfam" id="PF00291">
    <property type="entry name" value="PALP"/>
    <property type="match status" value="1"/>
</dbReference>
<dbReference type="SUPFAM" id="SSF55021">
    <property type="entry name" value="ACT-like"/>
    <property type="match status" value="1"/>
</dbReference>
<dbReference type="HOGENOM" id="CLU_021152_4_1_11"/>
<comment type="similarity">
    <text evidence="3">Belongs to the serine/threonine dehydratase family.</text>
</comment>
<dbReference type="STRING" id="593907.Celgi_0664"/>
<gene>
    <name evidence="10" type="ordered locus">Celgi_0664</name>
</gene>
<dbReference type="EMBL" id="CP002665">
    <property type="protein sequence ID" value="AEI11183.1"/>
    <property type="molecule type" value="Genomic_DNA"/>
</dbReference>
<reference evidence="11" key="1">
    <citation type="submission" date="2011-04" db="EMBL/GenBank/DDBJ databases">
        <title>Complete sequence of Cellvibrio gilvus ATCC 13127.</title>
        <authorList>
            <person name="Lucas S."/>
            <person name="Han J."/>
            <person name="Lapidus A."/>
            <person name="Cheng J.-F."/>
            <person name="Goodwin L."/>
            <person name="Pitluck S."/>
            <person name="Peters L."/>
            <person name="Munk A."/>
            <person name="Detter J.C."/>
            <person name="Han C."/>
            <person name="Tapia R."/>
            <person name="Land M."/>
            <person name="Hauser L."/>
            <person name="Kyrpides N."/>
            <person name="Ivanova N."/>
            <person name="Ovchinnikova G."/>
            <person name="Pagani I."/>
            <person name="Mead D."/>
            <person name="Brumm P."/>
            <person name="Woyke T."/>
        </authorList>
    </citation>
    <scope>NUCLEOTIDE SEQUENCE [LARGE SCALE GENOMIC DNA]</scope>
    <source>
        <strain evidence="11">ATCC 13127 / NRRL B-14078</strain>
    </source>
</reference>
<dbReference type="InterPro" id="IPR002912">
    <property type="entry name" value="ACT_dom"/>
</dbReference>
<evidence type="ECO:0000256" key="8">
    <source>
        <dbReference type="ARBA" id="ARBA00031427"/>
    </source>
</evidence>
<keyword evidence="6" id="KW-0456">Lyase</keyword>
<dbReference type="GO" id="GO:0004794">
    <property type="term" value="F:threonine deaminase activity"/>
    <property type="evidence" value="ECO:0007669"/>
    <property type="project" value="UniProtKB-EC"/>
</dbReference>
<dbReference type="KEGG" id="cga:Celgi_0664"/>
<dbReference type="Proteomes" id="UP000000485">
    <property type="component" value="Chromosome"/>
</dbReference>
<evidence type="ECO:0000256" key="7">
    <source>
        <dbReference type="ARBA" id="ARBA00025527"/>
    </source>
</evidence>
<dbReference type="GO" id="GO:0003941">
    <property type="term" value="F:L-serine ammonia-lyase activity"/>
    <property type="evidence" value="ECO:0007669"/>
    <property type="project" value="TreeGrafter"/>
</dbReference>
<dbReference type="CDD" id="cd04886">
    <property type="entry name" value="ACT_ThrD-II-like"/>
    <property type="match status" value="1"/>
</dbReference>
<protein>
    <recommendedName>
        <fullName evidence="4">threonine ammonia-lyase</fullName>
        <ecNumber evidence="4">4.3.1.19</ecNumber>
    </recommendedName>
    <alternativeName>
        <fullName evidence="8">Threonine deaminase</fullName>
    </alternativeName>
</protein>
<dbReference type="NCBIfam" id="TIGR01127">
    <property type="entry name" value="ilvA_1Cterm"/>
    <property type="match status" value="1"/>
</dbReference>
<dbReference type="PANTHER" id="PTHR48078">
    <property type="entry name" value="THREONINE DEHYDRATASE, MITOCHONDRIAL-RELATED"/>
    <property type="match status" value="1"/>
</dbReference>
<dbReference type="PROSITE" id="PS51671">
    <property type="entry name" value="ACT"/>
    <property type="match status" value="1"/>
</dbReference>
<dbReference type="RefSeq" id="WP_013882706.1">
    <property type="nucleotide sequence ID" value="NC_015671.1"/>
</dbReference>
<feature type="domain" description="ACT" evidence="9">
    <location>
        <begin position="326"/>
        <end position="399"/>
    </location>
</feature>
<evidence type="ECO:0000313" key="10">
    <source>
        <dbReference type="EMBL" id="AEI11183.1"/>
    </source>
</evidence>
<dbReference type="InterPro" id="IPR044561">
    <property type="entry name" value="ACT_ThrD-II-like"/>
</dbReference>
<evidence type="ECO:0000256" key="6">
    <source>
        <dbReference type="ARBA" id="ARBA00023239"/>
    </source>
</evidence>
<dbReference type="InterPro" id="IPR050147">
    <property type="entry name" value="Ser/Thr_Dehydratase"/>
</dbReference>
<evidence type="ECO:0000313" key="11">
    <source>
        <dbReference type="Proteomes" id="UP000000485"/>
    </source>
</evidence>
<evidence type="ECO:0000259" key="9">
    <source>
        <dbReference type="PROSITE" id="PS51671"/>
    </source>
</evidence>
<dbReference type="EC" id="4.3.1.19" evidence="4"/>
<comment type="function">
    <text evidence="7">Catalyzes the anaerobic formation of alpha-ketobutyrate and ammonia from threonine in a two-step reaction. The first step involved a dehydration of threonine and a production of enamine intermediates (aminocrotonate), which tautomerizes to its imine form (iminobutyrate). Both intermediates are unstable and short-lived. The second step is the nonenzymatic hydrolysis of the enamine/imine intermediates to form 2-ketobutyrate and free ammonia. In the low water environment of the cell, the second step is accelerated by RidA.</text>
</comment>
<sequence>MTTIEDVRRAAALLDGVAERTPVESSRALSEIAGARVLLKCENLQRAGSFKIRGAYVRMSGLTDDERARGVVAASAGNHAQGVALAARLLGIDAMVVMPVDAALPKIAATREYGARVELAGTSVDEALQHARAYAERTGAVLIHPFDHPDVVAGQGTIGLEIVEQVPDVATVLVPVGGGGLAAGVVTALAALRPQVRVVGVQAAHAASYPASLAAGHPIPAPELRTMADGIAVGLPGDVPFDVLAHAGIEIRTVSEEDLSRALLLVAERAKLLVEPSGAAAVAALMAAPGQFEGPVVAILSGGNMDPQVLLRVVRHGLASAGRFLWLHVRIADRPGALADLLRDLAATGANVMHVSHVRTQGELAVDEVAIEVQVETKGPDHCSAVMHALRAAGYRLTD</sequence>
<dbReference type="GO" id="GO:0006565">
    <property type="term" value="P:L-serine catabolic process"/>
    <property type="evidence" value="ECO:0007669"/>
    <property type="project" value="TreeGrafter"/>
</dbReference>
<dbReference type="InterPro" id="IPR005789">
    <property type="entry name" value="Thr_deHydtase_catblc"/>
</dbReference>
<dbReference type="InterPro" id="IPR036052">
    <property type="entry name" value="TrpB-like_PALP_sf"/>
</dbReference>
<evidence type="ECO:0000256" key="4">
    <source>
        <dbReference type="ARBA" id="ARBA00012096"/>
    </source>
</evidence>
<dbReference type="GO" id="GO:0006567">
    <property type="term" value="P:L-threonine catabolic process"/>
    <property type="evidence" value="ECO:0007669"/>
    <property type="project" value="InterPro"/>
</dbReference>
<dbReference type="eggNOG" id="COG1171">
    <property type="taxonomic scope" value="Bacteria"/>
</dbReference>
<evidence type="ECO:0000256" key="3">
    <source>
        <dbReference type="ARBA" id="ARBA00010869"/>
    </source>
</evidence>
<accession>F8A7C5</accession>
<dbReference type="Gene3D" id="3.30.70.260">
    <property type="match status" value="1"/>
</dbReference>
<proteinExistence type="inferred from homology"/>
<comment type="cofactor">
    <cofactor evidence="2">
        <name>pyridoxal 5'-phosphate</name>
        <dbReference type="ChEBI" id="CHEBI:597326"/>
    </cofactor>
</comment>
<keyword evidence="5" id="KW-0663">Pyridoxal phosphate</keyword>
<dbReference type="Pfam" id="PF13291">
    <property type="entry name" value="ACT_4"/>
    <property type="match status" value="1"/>
</dbReference>
<dbReference type="OrthoDB" id="9811476at2"/>
<dbReference type="FunFam" id="3.40.50.1100:FF:000005">
    <property type="entry name" value="Threonine dehydratase catabolic"/>
    <property type="match status" value="1"/>
</dbReference>
<dbReference type="Gene3D" id="3.40.50.1100">
    <property type="match status" value="2"/>
</dbReference>
<evidence type="ECO:0000256" key="2">
    <source>
        <dbReference type="ARBA" id="ARBA00001933"/>
    </source>
</evidence>
<organism evidence="10 11">
    <name type="scientific">Cellulomonas gilvus (strain ATCC 13127 / NRRL B-14078)</name>
    <name type="common">Cellvibrio gilvus</name>
    <dbReference type="NCBI Taxonomy" id="593907"/>
    <lineage>
        <taxon>Bacteria</taxon>
        <taxon>Bacillati</taxon>
        <taxon>Actinomycetota</taxon>
        <taxon>Actinomycetes</taxon>
        <taxon>Micrococcales</taxon>
        <taxon>Cellulomonadaceae</taxon>
        <taxon>Cellulomonas</taxon>
    </lineage>
</organism>
<keyword evidence="11" id="KW-1185">Reference proteome</keyword>
<dbReference type="PANTHER" id="PTHR48078:SF6">
    <property type="entry name" value="L-THREONINE DEHYDRATASE CATABOLIC TDCB"/>
    <property type="match status" value="1"/>
</dbReference>
<dbReference type="SUPFAM" id="SSF53686">
    <property type="entry name" value="Tryptophan synthase beta subunit-like PLP-dependent enzymes"/>
    <property type="match status" value="1"/>
</dbReference>
<evidence type="ECO:0000256" key="1">
    <source>
        <dbReference type="ARBA" id="ARBA00001274"/>
    </source>
</evidence>
<dbReference type="InterPro" id="IPR001926">
    <property type="entry name" value="TrpB-like_PALP"/>
</dbReference>
<evidence type="ECO:0000256" key="5">
    <source>
        <dbReference type="ARBA" id="ARBA00022898"/>
    </source>
</evidence>
<comment type="catalytic activity">
    <reaction evidence="1">
        <text>L-threonine = 2-oxobutanoate + NH4(+)</text>
        <dbReference type="Rhea" id="RHEA:22108"/>
        <dbReference type="ChEBI" id="CHEBI:16763"/>
        <dbReference type="ChEBI" id="CHEBI:28938"/>
        <dbReference type="ChEBI" id="CHEBI:57926"/>
        <dbReference type="EC" id="4.3.1.19"/>
    </reaction>
</comment>
<dbReference type="AlphaFoldDB" id="F8A7C5"/>
<dbReference type="GO" id="GO:0009097">
    <property type="term" value="P:isoleucine biosynthetic process"/>
    <property type="evidence" value="ECO:0007669"/>
    <property type="project" value="TreeGrafter"/>
</dbReference>